<dbReference type="GO" id="GO:0003824">
    <property type="term" value="F:catalytic activity"/>
    <property type="evidence" value="ECO:0007669"/>
    <property type="project" value="InterPro"/>
</dbReference>
<evidence type="ECO:0000313" key="2">
    <source>
        <dbReference type="EMBL" id="PKU37033.1"/>
    </source>
</evidence>
<dbReference type="SUPFAM" id="SSF56219">
    <property type="entry name" value="DNase I-like"/>
    <property type="match status" value="1"/>
</dbReference>
<dbReference type="Proteomes" id="UP000233556">
    <property type="component" value="Unassembled WGS sequence"/>
</dbReference>
<dbReference type="InterPro" id="IPR036691">
    <property type="entry name" value="Endo/exonu/phosph_ase_sf"/>
</dbReference>
<reference evidence="3" key="1">
    <citation type="submission" date="2017-11" db="EMBL/GenBank/DDBJ databases">
        <authorList>
            <person name="Lima N.C."/>
            <person name="Parody-Merino A.M."/>
            <person name="Battley P.F."/>
            <person name="Fidler A.E."/>
            <person name="Prosdocimi F."/>
        </authorList>
    </citation>
    <scope>NUCLEOTIDE SEQUENCE [LARGE SCALE GENOMIC DNA]</scope>
</reference>
<dbReference type="GO" id="GO:0031012">
    <property type="term" value="C:extracellular matrix"/>
    <property type="evidence" value="ECO:0007669"/>
    <property type="project" value="TreeGrafter"/>
</dbReference>
<dbReference type="Pfam" id="PF14529">
    <property type="entry name" value="Exo_endo_phos_2"/>
    <property type="match status" value="1"/>
</dbReference>
<dbReference type="OrthoDB" id="6152807at2759"/>
<gene>
    <name evidence="2" type="ORF">llap_12663</name>
</gene>
<reference evidence="3" key="2">
    <citation type="submission" date="2017-12" db="EMBL/GenBank/DDBJ databases">
        <title>Genome sequence of the Bar-tailed Godwit (Limosa lapponica baueri).</title>
        <authorList>
            <person name="Lima N.C.B."/>
            <person name="Parody-Merino A.M."/>
            <person name="Battley P.F."/>
            <person name="Fidler A.E."/>
            <person name="Prosdocimi F."/>
        </authorList>
    </citation>
    <scope>NUCLEOTIDE SEQUENCE [LARGE SCALE GENOMIC DNA]</scope>
</reference>
<dbReference type="GO" id="GO:0061343">
    <property type="term" value="P:cell adhesion involved in heart morphogenesis"/>
    <property type="evidence" value="ECO:0007669"/>
    <property type="project" value="TreeGrafter"/>
</dbReference>
<sequence length="234" mass="26309">MRRGVALYVNDQLECMELHLGMDEEPTENLWVRIKGSTGAGNVTVGVCYRPPDQDNGAIEALYRQIGVALCSHTLVLMGNFNHPDICWKDNTAGHKKSRKFLECVDDNFLLQMVEEPMRRGAMLDLILTNKEGLVGNVKLKGSLGCSDHKVVEFKIFKASRMGHSKLTTLDFRRADLGLLRDLLGRKVYCILQRPHPKLLWIASFSLKEIGENRAGSELQRCHLQSSEENIGTS</sequence>
<protein>
    <submittedName>
        <fullName evidence="2">Dtw domain-containing protein 2</fullName>
    </submittedName>
</protein>
<dbReference type="PANTHER" id="PTHR33395:SF22">
    <property type="entry name" value="REVERSE TRANSCRIPTASE DOMAIN-CONTAINING PROTEIN"/>
    <property type="match status" value="1"/>
</dbReference>
<feature type="domain" description="Endonuclease/exonuclease/phosphatase" evidence="1">
    <location>
        <begin position="45"/>
        <end position="152"/>
    </location>
</feature>
<dbReference type="EMBL" id="KZ507338">
    <property type="protein sequence ID" value="PKU37033.1"/>
    <property type="molecule type" value="Genomic_DNA"/>
</dbReference>
<organism evidence="2 3">
    <name type="scientific">Limosa lapponica baueri</name>
    <dbReference type="NCBI Taxonomy" id="1758121"/>
    <lineage>
        <taxon>Eukaryota</taxon>
        <taxon>Metazoa</taxon>
        <taxon>Chordata</taxon>
        <taxon>Craniata</taxon>
        <taxon>Vertebrata</taxon>
        <taxon>Euteleostomi</taxon>
        <taxon>Archelosauria</taxon>
        <taxon>Archosauria</taxon>
        <taxon>Dinosauria</taxon>
        <taxon>Saurischia</taxon>
        <taxon>Theropoda</taxon>
        <taxon>Coelurosauria</taxon>
        <taxon>Aves</taxon>
        <taxon>Neognathae</taxon>
        <taxon>Neoaves</taxon>
        <taxon>Charadriiformes</taxon>
        <taxon>Scolopacidae</taxon>
        <taxon>Limosa</taxon>
    </lineage>
</organism>
<dbReference type="AlphaFoldDB" id="A0A2I0TTG4"/>
<dbReference type="Gene3D" id="3.60.10.10">
    <property type="entry name" value="Endonuclease/exonuclease/phosphatase"/>
    <property type="match status" value="1"/>
</dbReference>
<dbReference type="PANTHER" id="PTHR33395">
    <property type="entry name" value="TRANSCRIPTASE, PUTATIVE-RELATED-RELATED"/>
    <property type="match status" value="1"/>
</dbReference>
<dbReference type="InterPro" id="IPR005135">
    <property type="entry name" value="Endo/exonuclease/phosphatase"/>
</dbReference>
<name>A0A2I0TTG4_LIMLA</name>
<evidence type="ECO:0000259" key="1">
    <source>
        <dbReference type="Pfam" id="PF14529"/>
    </source>
</evidence>
<evidence type="ECO:0000313" key="3">
    <source>
        <dbReference type="Proteomes" id="UP000233556"/>
    </source>
</evidence>
<accession>A0A2I0TTG4</accession>
<dbReference type="GO" id="GO:0007508">
    <property type="term" value="P:larval heart development"/>
    <property type="evidence" value="ECO:0007669"/>
    <property type="project" value="TreeGrafter"/>
</dbReference>
<proteinExistence type="predicted"/>
<keyword evidence="3" id="KW-1185">Reference proteome</keyword>